<dbReference type="EMBL" id="GBXM01061709">
    <property type="protein sequence ID" value="JAH46868.1"/>
    <property type="molecule type" value="Transcribed_RNA"/>
</dbReference>
<reference evidence="1" key="2">
    <citation type="journal article" date="2015" name="Fish Shellfish Immunol.">
        <title>Early steps in the European eel (Anguilla anguilla)-Vibrio vulnificus interaction in the gills: Role of the RtxA13 toxin.</title>
        <authorList>
            <person name="Callol A."/>
            <person name="Pajuelo D."/>
            <person name="Ebbesson L."/>
            <person name="Teles M."/>
            <person name="MacKenzie S."/>
            <person name="Amaro C."/>
        </authorList>
    </citation>
    <scope>NUCLEOTIDE SEQUENCE</scope>
</reference>
<reference evidence="1" key="1">
    <citation type="submission" date="2014-11" db="EMBL/GenBank/DDBJ databases">
        <authorList>
            <person name="Amaro Gonzalez C."/>
        </authorList>
    </citation>
    <scope>NUCLEOTIDE SEQUENCE</scope>
</reference>
<dbReference type="AlphaFoldDB" id="A0A0E9T2H1"/>
<evidence type="ECO:0000313" key="1">
    <source>
        <dbReference type="EMBL" id="JAH46868.1"/>
    </source>
</evidence>
<sequence length="28" mass="3326">MSNFDQGINSFHKFKTETLHVEANVFFH</sequence>
<accession>A0A0E9T2H1</accession>
<organism evidence="1">
    <name type="scientific">Anguilla anguilla</name>
    <name type="common">European freshwater eel</name>
    <name type="synonym">Muraena anguilla</name>
    <dbReference type="NCBI Taxonomy" id="7936"/>
    <lineage>
        <taxon>Eukaryota</taxon>
        <taxon>Metazoa</taxon>
        <taxon>Chordata</taxon>
        <taxon>Craniata</taxon>
        <taxon>Vertebrata</taxon>
        <taxon>Euteleostomi</taxon>
        <taxon>Actinopterygii</taxon>
        <taxon>Neopterygii</taxon>
        <taxon>Teleostei</taxon>
        <taxon>Anguilliformes</taxon>
        <taxon>Anguillidae</taxon>
        <taxon>Anguilla</taxon>
    </lineage>
</organism>
<protein>
    <submittedName>
        <fullName evidence="1">Uncharacterized protein</fullName>
    </submittedName>
</protein>
<proteinExistence type="predicted"/>
<name>A0A0E9T2H1_ANGAN</name>